<dbReference type="PANTHER" id="PTHR10177">
    <property type="entry name" value="CYCLINS"/>
    <property type="match status" value="1"/>
</dbReference>
<dbReference type="GO" id="GO:0051301">
    <property type="term" value="P:cell division"/>
    <property type="evidence" value="ECO:0007669"/>
    <property type="project" value="UniProtKB-KW"/>
</dbReference>
<feature type="domain" description="Cyclin-like" evidence="6">
    <location>
        <begin position="84"/>
        <end position="170"/>
    </location>
</feature>
<evidence type="ECO:0000259" key="6">
    <source>
        <dbReference type="SMART" id="SM00385"/>
    </source>
</evidence>
<dbReference type="InterPro" id="IPR036915">
    <property type="entry name" value="Cyclin-like_sf"/>
</dbReference>
<dbReference type="InterPro" id="IPR006671">
    <property type="entry name" value="Cyclin_N"/>
</dbReference>
<dbReference type="FunFam" id="1.10.472.10:FF:000069">
    <property type="entry name" value="Cyclin-D5-1"/>
    <property type="match status" value="1"/>
</dbReference>
<comment type="similarity">
    <text evidence="1">Belongs to the cyclin family. Cyclin D subfamily.</text>
</comment>
<protein>
    <recommendedName>
        <fullName evidence="6">Cyclin-like domain-containing protein</fullName>
    </recommendedName>
</protein>
<dbReference type="InterPro" id="IPR039361">
    <property type="entry name" value="Cyclin"/>
</dbReference>
<gene>
    <name evidence="7" type="ORF">M8C21_011109</name>
</gene>
<evidence type="ECO:0000256" key="1">
    <source>
        <dbReference type="ARBA" id="ARBA00009065"/>
    </source>
</evidence>
<keyword evidence="8" id="KW-1185">Reference proteome</keyword>
<comment type="caution">
    <text evidence="7">The sequence shown here is derived from an EMBL/GenBank/DDBJ whole genome shotgun (WGS) entry which is preliminary data.</text>
</comment>
<dbReference type="SMART" id="SM00385">
    <property type="entry name" value="CYCLIN"/>
    <property type="match status" value="1"/>
</dbReference>
<sequence length="220" mass="25413">MDTTFSLPNLLCEEDDSSLTELKPSSLLNNHPRSDDDHYIKSLIEREAHELIYDNGCVCHDNNDDDVGSNRRKWFKCARLDTIHWIFSTREILGFHIGTAYLSLVYFDRFNSRRVIDNGKEWAIQLLGIACLSLAAKMEEQAVPSLSHYKTQGYNFESNVIQRMELMVLATLEWRLCCITPFAYLHHFFSKICDECESNEFLVSKAIGHILDFSKGTSKF</sequence>
<proteinExistence type="inferred from homology"/>
<evidence type="ECO:0000256" key="2">
    <source>
        <dbReference type="ARBA" id="ARBA00022618"/>
    </source>
</evidence>
<reference evidence="7" key="1">
    <citation type="submission" date="2022-06" db="EMBL/GenBank/DDBJ databases">
        <title>Uncovering the hologenomic basis of an extraordinary plant invasion.</title>
        <authorList>
            <person name="Bieker V.C."/>
            <person name="Martin M.D."/>
            <person name="Gilbert T."/>
            <person name="Hodgins K."/>
            <person name="Battlay P."/>
            <person name="Petersen B."/>
            <person name="Wilson J."/>
        </authorList>
    </citation>
    <scope>NUCLEOTIDE SEQUENCE</scope>
    <source>
        <strain evidence="7">AA19_3_7</strain>
        <tissue evidence="7">Leaf</tissue>
    </source>
</reference>
<dbReference type="Proteomes" id="UP001206925">
    <property type="component" value="Unassembled WGS sequence"/>
</dbReference>
<dbReference type="SUPFAM" id="SSF47954">
    <property type="entry name" value="Cyclin-like"/>
    <property type="match status" value="1"/>
</dbReference>
<evidence type="ECO:0000313" key="7">
    <source>
        <dbReference type="EMBL" id="KAI7756367.1"/>
    </source>
</evidence>
<dbReference type="InterPro" id="IPR013763">
    <property type="entry name" value="Cyclin-like_dom"/>
</dbReference>
<keyword evidence="2" id="KW-0132">Cell division</keyword>
<evidence type="ECO:0000256" key="4">
    <source>
        <dbReference type="ARBA" id="ARBA00023306"/>
    </source>
</evidence>
<evidence type="ECO:0000256" key="5">
    <source>
        <dbReference type="RuleBase" id="RU000383"/>
    </source>
</evidence>
<keyword evidence="4" id="KW-0131">Cell cycle</keyword>
<name>A0AAD5DBA2_AMBAR</name>
<keyword evidence="3 5" id="KW-0195">Cyclin</keyword>
<dbReference type="Pfam" id="PF00134">
    <property type="entry name" value="Cyclin_N"/>
    <property type="match status" value="1"/>
</dbReference>
<dbReference type="AlphaFoldDB" id="A0AAD5DBA2"/>
<evidence type="ECO:0000256" key="3">
    <source>
        <dbReference type="ARBA" id="ARBA00023127"/>
    </source>
</evidence>
<evidence type="ECO:0000313" key="8">
    <source>
        <dbReference type="Proteomes" id="UP001206925"/>
    </source>
</evidence>
<dbReference type="Gene3D" id="1.10.472.10">
    <property type="entry name" value="Cyclin-like"/>
    <property type="match status" value="1"/>
</dbReference>
<organism evidence="7 8">
    <name type="scientific">Ambrosia artemisiifolia</name>
    <name type="common">Common ragweed</name>
    <dbReference type="NCBI Taxonomy" id="4212"/>
    <lineage>
        <taxon>Eukaryota</taxon>
        <taxon>Viridiplantae</taxon>
        <taxon>Streptophyta</taxon>
        <taxon>Embryophyta</taxon>
        <taxon>Tracheophyta</taxon>
        <taxon>Spermatophyta</taxon>
        <taxon>Magnoliopsida</taxon>
        <taxon>eudicotyledons</taxon>
        <taxon>Gunneridae</taxon>
        <taxon>Pentapetalae</taxon>
        <taxon>asterids</taxon>
        <taxon>campanulids</taxon>
        <taxon>Asterales</taxon>
        <taxon>Asteraceae</taxon>
        <taxon>Asteroideae</taxon>
        <taxon>Heliantheae alliance</taxon>
        <taxon>Heliantheae</taxon>
        <taxon>Ambrosia</taxon>
    </lineage>
</organism>
<accession>A0AAD5DBA2</accession>
<dbReference type="EMBL" id="JAMZMK010000423">
    <property type="protein sequence ID" value="KAI7756367.1"/>
    <property type="molecule type" value="Genomic_DNA"/>
</dbReference>